<dbReference type="EMBL" id="CM000782">
    <property type="protein sequence ID" value="AQK83867.1"/>
    <property type="molecule type" value="Genomic_DNA"/>
</dbReference>
<reference evidence="2" key="1">
    <citation type="journal article" date="2009" name="PLoS Genet.">
        <title>Sequencing, mapping, and analysis of 27,455 maize full-length cDNAs.</title>
        <authorList>
            <person name="Soderlund C."/>
            <person name="Descour A."/>
            <person name="Kudrna D."/>
            <person name="Bomhoff M."/>
            <person name="Boyd L."/>
            <person name="Currie J."/>
            <person name="Angelova A."/>
            <person name="Collura K."/>
            <person name="Wissotski M."/>
            <person name="Ashley E."/>
            <person name="Morrow D."/>
            <person name="Fernandes J."/>
            <person name="Walbot V."/>
            <person name="Yu Y."/>
        </authorList>
    </citation>
    <scope>NUCLEOTIDE SEQUENCE</scope>
    <source>
        <strain evidence="2">B73</strain>
    </source>
</reference>
<dbReference type="EMBL" id="CM000782">
    <property type="protein sequence ID" value="AQK83880.1"/>
    <property type="molecule type" value="Genomic_DNA"/>
</dbReference>
<dbReference type="EMBL" id="CM000782">
    <property type="protein sequence ID" value="AQK83859.1"/>
    <property type="molecule type" value="Genomic_DNA"/>
</dbReference>
<dbReference type="AlphaFoldDB" id="B4FD05"/>
<dbReference type="EMBL" id="CM000782">
    <property type="protein sequence ID" value="AQK83858.1"/>
    <property type="molecule type" value="Genomic_DNA"/>
</dbReference>
<organism evidence="2">
    <name type="scientific">Zea mays</name>
    <name type="common">Maize</name>
    <dbReference type="NCBI Taxonomy" id="4577"/>
    <lineage>
        <taxon>Eukaryota</taxon>
        <taxon>Viridiplantae</taxon>
        <taxon>Streptophyta</taxon>
        <taxon>Embryophyta</taxon>
        <taxon>Tracheophyta</taxon>
        <taxon>Spermatophyta</taxon>
        <taxon>Magnoliopsida</taxon>
        <taxon>Liliopsida</taxon>
        <taxon>Poales</taxon>
        <taxon>Poaceae</taxon>
        <taxon>PACMAD clade</taxon>
        <taxon>Panicoideae</taxon>
        <taxon>Andropogonodae</taxon>
        <taxon>Andropogoneae</taxon>
        <taxon>Tripsacinae</taxon>
        <taxon>Zea</taxon>
    </lineage>
</organism>
<feature type="region of interest" description="Disordered" evidence="1">
    <location>
        <begin position="1"/>
        <end position="48"/>
    </location>
</feature>
<protein>
    <submittedName>
        <fullName evidence="2">Uncharacterized protein</fullName>
    </submittedName>
</protein>
<gene>
    <name evidence="3" type="ORF">ZEAMMB73_Zm00001d037393</name>
</gene>
<dbReference type="EMBL" id="CM000782">
    <property type="protein sequence ID" value="AQK83860.1"/>
    <property type="molecule type" value="Genomic_DNA"/>
</dbReference>
<dbReference type="EMBL" id="CM000782">
    <property type="protein sequence ID" value="AQK83885.1"/>
    <property type="molecule type" value="Genomic_DNA"/>
</dbReference>
<dbReference type="HOGENOM" id="CLU_2227072_0_0_1"/>
<evidence type="ECO:0000256" key="1">
    <source>
        <dbReference type="SAM" id="MobiDB-lite"/>
    </source>
</evidence>
<dbReference type="EMBL" id="CM000782">
    <property type="protein sequence ID" value="AQK83869.1"/>
    <property type="molecule type" value="Genomic_DNA"/>
</dbReference>
<dbReference type="EMBL" id="CM000782">
    <property type="protein sequence ID" value="AQK83861.1"/>
    <property type="molecule type" value="Genomic_DNA"/>
</dbReference>
<evidence type="ECO:0000313" key="3">
    <source>
        <dbReference type="EMBL" id="AQK83858.1"/>
    </source>
</evidence>
<dbReference type="EMBL" id="BT034993">
    <property type="protein sequence ID" value="ACF79998.1"/>
    <property type="molecule type" value="mRNA"/>
</dbReference>
<sequence length="106" mass="11404">MAAVVLTDGSAIRKSASMGTSPSSSRGPPATARPQLLGPTSPTAVWGHDFERHRPPRAMSVKRLGTALSLPLLSNRSMVIAHYEYSCHCIPLATNLLENYVMARNC</sequence>
<dbReference type="EMBL" id="CM000782">
    <property type="protein sequence ID" value="AQK83873.1"/>
    <property type="molecule type" value="Genomic_DNA"/>
</dbReference>
<dbReference type="EMBL" id="CM000782">
    <property type="protein sequence ID" value="AQK83868.1"/>
    <property type="molecule type" value="Genomic_DNA"/>
</dbReference>
<feature type="compositionally biased region" description="Polar residues" evidence="1">
    <location>
        <begin position="17"/>
        <end position="26"/>
    </location>
</feature>
<reference evidence="3" key="2">
    <citation type="submission" date="2015-12" db="EMBL/GenBank/DDBJ databases">
        <title>Update maize B73 reference genome by single molecule sequencing technologies.</title>
        <authorList>
            <consortium name="Maize Genome Sequencing Project"/>
            <person name="Ware D."/>
        </authorList>
    </citation>
    <scope>NUCLEOTIDE SEQUENCE</scope>
    <source>
        <tissue evidence="3">Seedling</tissue>
    </source>
</reference>
<evidence type="ECO:0000313" key="2">
    <source>
        <dbReference type="EMBL" id="ACF79998.1"/>
    </source>
</evidence>
<accession>B4FD05</accession>
<proteinExistence type="evidence at transcript level"/>
<name>B4FD05_MAIZE</name>